<comment type="caution">
    <text evidence="1">The sequence shown here is derived from an EMBL/GenBank/DDBJ whole genome shotgun (WGS) entry which is preliminary data.</text>
</comment>
<dbReference type="AlphaFoldDB" id="A0A5A7P6V7"/>
<evidence type="ECO:0000313" key="1">
    <source>
        <dbReference type="EMBL" id="GER28391.1"/>
    </source>
</evidence>
<keyword evidence="2" id="KW-1185">Reference proteome</keyword>
<name>A0A5A7P6V7_STRAF</name>
<dbReference type="GO" id="GO:0016740">
    <property type="term" value="F:transferase activity"/>
    <property type="evidence" value="ECO:0007669"/>
    <property type="project" value="UniProtKB-KW"/>
</dbReference>
<accession>A0A5A7P6V7</accession>
<organism evidence="1 2">
    <name type="scientific">Striga asiatica</name>
    <name type="common">Asiatic witchweed</name>
    <name type="synonym">Buchnera asiatica</name>
    <dbReference type="NCBI Taxonomy" id="4170"/>
    <lineage>
        <taxon>Eukaryota</taxon>
        <taxon>Viridiplantae</taxon>
        <taxon>Streptophyta</taxon>
        <taxon>Embryophyta</taxon>
        <taxon>Tracheophyta</taxon>
        <taxon>Spermatophyta</taxon>
        <taxon>Magnoliopsida</taxon>
        <taxon>eudicotyledons</taxon>
        <taxon>Gunneridae</taxon>
        <taxon>Pentapetalae</taxon>
        <taxon>asterids</taxon>
        <taxon>lamiids</taxon>
        <taxon>Lamiales</taxon>
        <taxon>Orobanchaceae</taxon>
        <taxon>Buchnereae</taxon>
        <taxon>Striga</taxon>
    </lineage>
</organism>
<evidence type="ECO:0000313" key="2">
    <source>
        <dbReference type="Proteomes" id="UP000325081"/>
    </source>
</evidence>
<sequence>MPLSSAAYISPMTPHLLPTCLPARPDPLRIRLTFNFIVSVGSIALTPVTNPLAAPAEAPARICAARRIPPGIGTPAKWGGCRGSAPGDADLGKGCRVGDLKFAHRRRCWGCDSAIEVDRPWRS</sequence>
<dbReference type="EMBL" id="BKCP01002447">
    <property type="protein sequence ID" value="GER28391.1"/>
    <property type="molecule type" value="Genomic_DNA"/>
</dbReference>
<reference evidence="2" key="1">
    <citation type="journal article" date="2019" name="Curr. Biol.">
        <title>Genome Sequence of Striga asiatica Provides Insight into the Evolution of Plant Parasitism.</title>
        <authorList>
            <person name="Yoshida S."/>
            <person name="Kim S."/>
            <person name="Wafula E.K."/>
            <person name="Tanskanen J."/>
            <person name="Kim Y.M."/>
            <person name="Honaas L."/>
            <person name="Yang Z."/>
            <person name="Spallek T."/>
            <person name="Conn C.E."/>
            <person name="Ichihashi Y."/>
            <person name="Cheong K."/>
            <person name="Cui S."/>
            <person name="Der J.P."/>
            <person name="Gundlach H."/>
            <person name="Jiao Y."/>
            <person name="Hori C."/>
            <person name="Ishida J.K."/>
            <person name="Kasahara H."/>
            <person name="Kiba T."/>
            <person name="Kim M.S."/>
            <person name="Koo N."/>
            <person name="Laohavisit A."/>
            <person name="Lee Y.H."/>
            <person name="Lumba S."/>
            <person name="McCourt P."/>
            <person name="Mortimer J.C."/>
            <person name="Mutuku J.M."/>
            <person name="Nomura T."/>
            <person name="Sasaki-Sekimoto Y."/>
            <person name="Seto Y."/>
            <person name="Wang Y."/>
            <person name="Wakatake T."/>
            <person name="Sakakibara H."/>
            <person name="Demura T."/>
            <person name="Yamaguchi S."/>
            <person name="Yoneyama K."/>
            <person name="Manabe R.I."/>
            <person name="Nelson D.C."/>
            <person name="Schulman A.H."/>
            <person name="Timko M.P."/>
            <person name="dePamphilis C.W."/>
            <person name="Choi D."/>
            <person name="Shirasu K."/>
        </authorList>
    </citation>
    <scope>NUCLEOTIDE SEQUENCE [LARGE SCALE GENOMIC DNA]</scope>
    <source>
        <strain evidence="2">cv. UVA1</strain>
    </source>
</reference>
<protein>
    <submittedName>
        <fullName evidence="1">Quinolinate phoshoribosyltransferase</fullName>
    </submittedName>
</protein>
<proteinExistence type="predicted"/>
<dbReference type="Proteomes" id="UP000325081">
    <property type="component" value="Unassembled WGS sequence"/>
</dbReference>
<gene>
    <name evidence="1" type="ORF">STAS_04188</name>
</gene>
<keyword evidence="1" id="KW-0808">Transferase</keyword>